<sequence length="201" mass="22260">MDEENPYAVSAECMGKGESDTSTNDPYSFQVVGNAVVCGREVILPSICPLTSDTEDLVPASVTAEYAIFSLVIRQRSCRVIYWLSRQTRRKQRWTKAGFLVLFWVGIASMFVGIPLESPDVPLNTVLGIICIFASVVGLRRTGIRLHVARYEAPNTYWISGFPKAYVALLAHCDSLISSAQESKPFAMRPENVAQFDDENG</sequence>
<organism evidence="3 4">
    <name type="scientific">Fuerstiella marisgermanici</name>
    <dbReference type="NCBI Taxonomy" id="1891926"/>
    <lineage>
        <taxon>Bacteria</taxon>
        <taxon>Pseudomonadati</taxon>
        <taxon>Planctomycetota</taxon>
        <taxon>Planctomycetia</taxon>
        <taxon>Planctomycetales</taxon>
        <taxon>Planctomycetaceae</taxon>
        <taxon>Fuerstiella</taxon>
    </lineage>
</organism>
<dbReference type="Proteomes" id="UP000187735">
    <property type="component" value="Chromosome"/>
</dbReference>
<evidence type="ECO:0000256" key="1">
    <source>
        <dbReference type="SAM" id="MobiDB-lite"/>
    </source>
</evidence>
<dbReference type="RefSeq" id="WP_077024109.1">
    <property type="nucleotide sequence ID" value="NZ_CP017641.1"/>
</dbReference>
<dbReference type="EMBL" id="CP017641">
    <property type="protein sequence ID" value="APZ92495.1"/>
    <property type="molecule type" value="Genomic_DNA"/>
</dbReference>
<reference evidence="3 4" key="1">
    <citation type="journal article" date="2016" name="Front. Microbiol.">
        <title>Fuerstia marisgermanicae gen. nov., sp. nov., an Unusual Member of the Phylum Planctomycetes from the German Wadden Sea.</title>
        <authorList>
            <person name="Kohn T."/>
            <person name="Heuer A."/>
            <person name="Jogler M."/>
            <person name="Vollmers J."/>
            <person name="Boedeker C."/>
            <person name="Bunk B."/>
            <person name="Rast P."/>
            <person name="Borchert D."/>
            <person name="Glockner I."/>
            <person name="Freese H.M."/>
            <person name="Klenk H.P."/>
            <person name="Overmann J."/>
            <person name="Kaster A.K."/>
            <person name="Rohde M."/>
            <person name="Wiegand S."/>
            <person name="Jogler C."/>
        </authorList>
    </citation>
    <scope>NUCLEOTIDE SEQUENCE [LARGE SCALE GENOMIC DNA]</scope>
    <source>
        <strain evidence="3 4">NH11</strain>
    </source>
</reference>
<keyword evidence="4" id="KW-1185">Reference proteome</keyword>
<evidence type="ECO:0000313" key="3">
    <source>
        <dbReference type="EMBL" id="APZ92495.1"/>
    </source>
</evidence>
<keyword evidence="2" id="KW-0812">Transmembrane</keyword>
<evidence type="ECO:0000256" key="2">
    <source>
        <dbReference type="SAM" id="Phobius"/>
    </source>
</evidence>
<keyword evidence="2" id="KW-1133">Transmembrane helix</keyword>
<dbReference type="KEGG" id="fmr:Fuma_02106"/>
<feature type="transmembrane region" description="Helical" evidence="2">
    <location>
        <begin position="97"/>
        <end position="116"/>
    </location>
</feature>
<feature type="transmembrane region" description="Helical" evidence="2">
    <location>
        <begin position="122"/>
        <end position="140"/>
    </location>
</feature>
<gene>
    <name evidence="3" type="ORF">Fuma_02106</name>
</gene>
<proteinExistence type="predicted"/>
<accession>A0A1P8WEJ8</accession>
<protein>
    <submittedName>
        <fullName evidence="3">Uncharacterized protein</fullName>
    </submittedName>
</protein>
<evidence type="ECO:0000313" key="4">
    <source>
        <dbReference type="Proteomes" id="UP000187735"/>
    </source>
</evidence>
<name>A0A1P8WEJ8_9PLAN</name>
<feature type="region of interest" description="Disordered" evidence="1">
    <location>
        <begin position="1"/>
        <end position="20"/>
    </location>
</feature>
<dbReference type="STRING" id="1891926.Fuma_02106"/>
<dbReference type="AlphaFoldDB" id="A0A1P8WEJ8"/>
<keyword evidence="2" id="KW-0472">Membrane</keyword>